<gene>
    <name evidence="7" type="ORF">SAMN05421753_11243</name>
</gene>
<dbReference type="OrthoDB" id="277029at2"/>
<feature type="domain" description="D-isomer specific 2-hydroxyacid dehydrogenase NAD-binding" evidence="6">
    <location>
        <begin position="110"/>
        <end position="283"/>
    </location>
</feature>
<dbReference type="InterPro" id="IPR050857">
    <property type="entry name" value="D-2-hydroxyacid_DH"/>
</dbReference>
<accession>A0A1I3KUW9</accession>
<proteinExistence type="inferred from homology"/>
<evidence type="ECO:0000259" key="5">
    <source>
        <dbReference type="Pfam" id="PF00389"/>
    </source>
</evidence>
<keyword evidence="2 4" id="KW-0560">Oxidoreductase</keyword>
<dbReference type="STRING" id="1576369.SAMN05421753_11243"/>
<dbReference type="PROSITE" id="PS00671">
    <property type="entry name" value="D_2_HYDROXYACID_DH_3"/>
    <property type="match status" value="1"/>
</dbReference>
<evidence type="ECO:0000256" key="3">
    <source>
        <dbReference type="ARBA" id="ARBA00023027"/>
    </source>
</evidence>
<protein>
    <submittedName>
        <fullName evidence="7">D-3-phosphoglycerate dehydrogenase</fullName>
    </submittedName>
</protein>
<dbReference type="InterPro" id="IPR006140">
    <property type="entry name" value="D-isomer_DH_NAD-bd"/>
</dbReference>
<evidence type="ECO:0000313" key="8">
    <source>
        <dbReference type="Proteomes" id="UP000199518"/>
    </source>
</evidence>
<dbReference type="InterPro" id="IPR043322">
    <property type="entry name" value="CtBP"/>
</dbReference>
<organism evidence="7 8">
    <name type="scientific">Planctomicrobium piriforme</name>
    <dbReference type="NCBI Taxonomy" id="1576369"/>
    <lineage>
        <taxon>Bacteria</taxon>
        <taxon>Pseudomonadati</taxon>
        <taxon>Planctomycetota</taxon>
        <taxon>Planctomycetia</taxon>
        <taxon>Planctomycetales</taxon>
        <taxon>Planctomycetaceae</taxon>
        <taxon>Planctomicrobium</taxon>
    </lineage>
</organism>
<keyword evidence="8" id="KW-1185">Reference proteome</keyword>
<feature type="domain" description="D-isomer specific 2-hydroxyacid dehydrogenase catalytic" evidence="5">
    <location>
        <begin position="17"/>
        <end position="313"/>
    </location>
</feature>
<dbReference type="AlphaFoldDB" id="A0A1I3KUW9"/>
<evidence type="ECO:0000313" key="7">
    <source>
        <dbReference type="EMBL" id="SFI75915.1"/>
    </source>
</evidence>
<dbReference type="GO" id="GO:0003714">
    <property type="term" value="F:transcription corepressor activity"/>
    <property type="evidence" value="ECO:0007669"/>
    <property type="project" value="InterPro"/>
</dbReference>
<sequence length="322" mass="35179">MPNHRVLITDHPWPGIEIEQRLLKPYGVEIVDAPDGSEATLMHLATNVDAIATCWAKVTSKVIEAAQNCQIICRMGIGLDNIHIPTATEKGILVTNIPDYCVEEVADHALGLLLAVIRNIGFFHLRTKRGEYDLKAGPTMHRLRGRTLGLVGFGRTGQAMYERGKACGLNVIASTPSQQDYGTGCKMVSMEELIANSDYISLHSPLTDKNHHLFNRETLAKTKKGVVIVNTSRGPLIDPAALWEAIQSGQVGGAGLDVFDPEPPSLADPLYGDERVVVTPHAAFVSEESLIEMRERVAQQIAAVLQGETPENVRNPQVLENR</sequence>
<comment type="similarity">
    <text evidence="1 4">Belongs to the D-isomer specific 2-hydroxyacid dehydrogenase family.</text>
</comment>
<dbReference type="Pfam" id="PF00389">
    <property type="entry name" value="2-Hacid_dh"/>
    <property type="match status" value="1"/>
</dbReference>
<dbReference type="PANTHER" id="PTHR42789">
    <property type="entry name" value="D-ISOMER SPECIFIC 2-HYDROXYACID DEHYDROGENASE FAMILY PROTEIN (AFU_ORTHOLOGUE AFUA_6G10090)"/>
    <property type="match status" value="1"/>
</dbReference>
<dbReference type="EMBL" id="FOQD01000012">
    <property type="protein sequence ID" value="SFI75915.1"/>
    <property type="molecule type" value="Genomic_DNA"/>
</dbReference>
<name>A0A1I3KUW9_9PLAN</name>
<dbReference type="GO" id="GO:0016616">
    <property type="term" value="F:oxidoreductase activity, acting on the CH-OH group of donors, NAD or NADP as acceptor"/>
    <property type="evidence" value="ECO:0007669"/>
    <property type="project" value="InterPro"/>
</dbReference>
<dbReference type="Gene3D" id="3.40.50.720">
    <property type="entry name" value="NAD(P)-binding Rossmann-like Domain"/>
    <property type="match status" value="2"/>
</dbReference>
<dbReference type="InterPro" id="IPR006139">
    <property type="entry name" value="D-isomer_2_OHA_DH_cat_dom"/>
</dbReference>
<dbReference type="PANTHER" id="PTHR42789:SF1">
    <property type="entry name" value="D-ISOMER SPECIFIC 2-HYDROXYACID DEHYDROGENASE FAMILY PROTEIN (AFU_ORTHOLOGUE AFUA_6G10090)"/>
    <property type="match status" value="1"/>
</dbReference>
<dbReference type="InterPro" id="IPR036291">
    <property type="entry name" value="NAD(P)-bd_dom_sf"/>
</dbReference>
<dbReference type="SUPFAM" id="SSF52283">
    <property type="entry name" value="Formate/glycerate dehydrogenase catalytic domain-like"/>
    <property type="match status" value="1"/>
</dbReference>
<evidence type="ECO:0000259" key="6">
    <source>
        <dbReference type="Pfam" id="PF02826"/>
    </source>
</evidence>
<dbReference type="GO" id="GO:0051287">
    <property type="term" value="F:NAD binding"/>
    <property type="evidence" value="ECO:0007669"/>
    <property type="project" value="InterPro"/>
</dbReference>
<dbReference type="RefSeq" id="WP_092051780.1">
    <property type="nucleotide sequence ID" value="NZ_FOQD01000012.1"/>
</dbReference>
<evidence type="ECO:0000256" key="1">
    <source>
        <dbReference type="ARBA" id="ARBA00005854"/>
    </source>
</evidence>
<dbReference type="CDD" id="cd05299">
    <property type="entry name" value="CtBP_dh"/>
    <property type="match status" value="1"/>
</dbReference>
<dbReference type="SUPFAM" id="SSF51735">
    <property type="entry name" value="NAD(P)-binding Rossmann-fold domains"/>
    <property type="match status" value="1"/>
</dbReference>
<evidence type="ECO:0000256" key="2">
    <source>
        <dbReference type="ARBA" id="ARBA00023002"/>
    </source>
</evidence>
<evidence type="ECO:0000256" key="4">
    <source>
        <dbReference type="RuleBase" id="RU003719"/>
    </source>
</evidence>
<keyword evidence="3" id="KW-0520">NAD</keyword>
<reference evidence="8" key="1">
    <citation type="submission" date="2016-10" db="EMBL/GenBank/DDBJ databases">
        <authorList>
            <person name="Varghese N."/>
            <person name="Submissions S."/>
        </authorList>
    </citation>
    <scope>NUCLEOTIDE SEQUENCE [LARGE SCALE GENOMIC DNA]</scope>
    <source>
        <strain evidence="8">DSM 26348</strain>
    </source>
</reference>
<dbReference type="Pfam" id="PF02826">
    <property type="entry name" value="2-Hacid_dh_C"/>
    <property type="match status" value="1"/>
</dbReference>
<dbReference type="Proteomes" id="UP000199518">
    <property type="component" value="Unassembled WGS sequence"/>
</dbReference>
<dbReference type="InterPro" id="IPR029753">
    <property type="entry name" value="D-isomer_DH_CS"/>
</dbReference>